<organism evidence="1 2">
    <name type="scientific">Silvibacterium bohemicum</name>
    <dbReference type="NCBI Taxonomy" id="1577686"/>
    <lineage>
        <taxon>Bacteria</taxon>
        <taxon>Pseudomonadati</taxon>
        <taxon>Acidobacteriota</taxon>
        <taxon>Terriglobia</taxon>
        <taxon>Terriglobales</taxon>
        <taxon>Acidobacteriaceae</taxon>
        <taxon>Silvibacterium</taxon>
    </lineage>
</organism>
<protein>
    <submittedName>
        <fullName evidence="1">Uncharacterized protein</fullName>
    </submittedName>
</protein>
<dbReference type="Proteomes" id="UP000538666">
    <property type="component" value="Unassembled WGS sequence"/>
</dbReference>
<dbReference type="RefSeq" id="WP_050060760.1">
    <property type="nucleotide sequence ID" value="NZ_JACHEK010000007.1"/>
</dbReference>
<dbReference type="AlphaFoldDB" id="A0A841JYM1"/>
<proteinExistence type="predicted"/>
<evidence type="ECO:0000313" key="1">
    <source>
        <dbReference type="EMBL" id="MBB6145725.1"/>
    </source>
</evidence>
<gene>
    <name evidence="1" type="ORF">HNQ77_003686</name>
</gene>
<evidence type="ECO:0000313" key="2">
    <source>
        <dbReference type="Proteomes" id="UP000538666"/>
    </source>
</evidence>
<dbReference type="OrthoDB" id="123516at2"/>
<dbReference type="SUPFAM" id="SSF51126">
    <property type="entry name" value="Pectin lyase-like"/>
    <property type="match status" value="1"/>
</dbReference>
<name>A0A841JYM1_9BACT</name>
<keyword evidence="2" id="KW-1185">Reference proteome</keyword>
<comment type="caution">
    <text evidence="1">The sequence shown here is derived from an EMBL/GenBank/DDBJ whole genome shotgun (WGS) entry which is preliminary data.</text>
</comment>
<dbReference type="EMBL" id="JACHEK010000007">
    <property type="protein sequence ID" value="MBB6145725.1"/>
    <property type="molecule type" value="Genomic_DNA"/>
</dbReference>
<reference evidence="1 2" key="1">
    <citation type="submission" date="2020-08" db="EMBL/GenBank/DDBJ databases">
        <title>Genomic Encyclopedia of Type Strains, Phase IV (KMG-IV): sequencing the most valuable type-strain genomes for metagenomic binning, comparative biology and taxonomic classification.</title>
        <authorList>
            <person name="Goeker M."/>
        </authorList>
    </citation>
    <scope>NUCLEOTIDE SEQUENCE [LARGE SCALE GENOMIC DNA]</scope>
    <source>
        <strain evidence="1 2">DSM 103733</strain>
    </source>
</reference>
<sequence>MTTSVQGIIYRADGSLAQGTLVVSWPAFSTATNQAVAAGSVASTIGTNGSVTLNLAPNQGAYPDGTYYTAVYHLNDGTVTKEYWVVPAATAASISSIRAQLAPATVAVQAVSKSYVDNSISGITGSYLSLGGGTMSGSLLLNGDPTSGSQAATKHYADTLAAAQLPLTGGALTGALNAPSLSVTSSAEIRGQLNAATLNGEITVDGATYSTLNSAWSAALGAATSSGKNSTVRLGPGTFAVTSTLTEPTNGACVNLIGSGGATVNAGSAAATTLSITTNLSGDLFYLGNAAQAQSCTFKDFVVLAATNATHGFEMQWFRGLLIDNVTVNDTTAEGILLGEETTSSGHQSNFLLRNVTVSYNASLFTPSSRPAYGIHMQKTAIDSHLDDIVVRNALTAAVYNEGTGITGYLIHGFGYPYTCTTGPCVNNASSGSAANASYATNYVIDDVGGSGSVWTDTYADSPAIAGFYIGANGIAIHGGHIQWPELTSFPGANLAYVASTVTNNMLIADVDCLGMNSAVNWITYGGASGNPPTFTSVHHLTGCGNYFQALEPAEVTGFSSGGANINDTSSAVPRVWSTPIASASSYPAFAAQMYTGYQGDIFQGHFSGLNPFFNVTYQGTIKSNGGIALSTILNTASTLTLTSANKNVIANAASGAQTLTLPSCFTAWPDKASPAGLEFTIIKSDTSANAVTLQTVSSQAINYAGATATTLTISAAGKRTLVCGTDYNWYAF</sequence>
<dbReference type="InterPro" id="IPR011050">
    <property type="entry name" value="Pectin_lyase_fold/virulence"/>
</dbReference>
<accession>A0A841JYM1</accession>